<sequence>MWGRVANWWTEWEQELLAVLKTPGLADQAPAGWRRAMACKAAKLSHIERQEVYRISVTYRGWALVRLLAKLCLVFSVFGALVKMAFLPKLSMLGAVVAANGVGLGVLTALVGIWFNHEKYSLRGGKLLANTILLGMLGGLFGSVVAMIFRGGSWARLLESAPRVLMLSGFGVLVLVVLPGFVLATVRNRHYALLALKLEQDAEQARLARELSETQLRLLRAQIEPHFLFNTLGAVQQLAEQGAPRAAELTAHLIDFLRASMSDMRCEQVSLATEFGLVESYLAVMQIRMGERLRFRIDLPTSLAATRIPSMLVLTLAENAIKHGIEPSLRGGEITVTAQEDANHIRIAVHDSGVGMSDTPGNGTGLENVRSRLRLAYGESASLALSEAEPGLLAELLIPRKDAQ</sequence>
<comment type="caution">
    <text evidence="3">The sequence shown here is derived from an EMBL/GenBank/DDBJ whole genome shotgun (WGS) entry which is preliminary data.</text>
</comment>
<keyword evidence="4" id="KW-1185">Reference proteome</keyword>
<dbReference type="InterPro" id="IPR003594">
    <property type="entry name" value="HATPase_dom"/>
</dbReference>
<reference evidence="3 4" key="1">
    <citation type="submission" date="2020-08" db="EMBL/GenBank/DDBJ databases">
        <title>The Agave Microbiome: Exploring the role of microbial communities in plant adaptations to desert environments.</title>
        <authorList>
            <person name="Partida-Martinez L.P."/>
        </authorList>
    </citation>
    <scope>NUCLEOTIDE SEQUENCE [LARGE SCALE GENOMIC DNA]</scope>
    <source>
        <strain evidence="3 4">AT3.2</strain>
    </source>
</reference>
<feature type="transmembrane region" description="Helical" evidence="1">
    <location>
        <begin position="164"/>
        <end position="186"/>
    </location>
</feature>
<dbReference type="InterPro" id="IPR050640">
    <property type="entry name" value="Bact_2-comp_sensor_kinase"/>
</dbReference>
<dbReference type="GO" id="GO:0016020">
    <property type="term" value="C:membrane"/>
    <property type="evidence" value="ECO:0007669"/>
    <property type="project" value="InterPro"/>
</dbReference>
<feature type="transmembrane region" description="Helical" evidence="1">
    <location>
        <begin position="63"/>
        <end position="86"/>
    </location>
</feature>
<dbReference type="InterPro" id="IPR010559">
    <property type="entry name" value="Sig_transdc_His_kin_internal"/>
</dbReference>
<dbReference type="AlphaFoldDB" id="A0A7X0CFS0"/>
<protein>
    <submittedName>
        <fullName evidence="3">Signal transduction histidine kinase</fullName>
    </submittedName>
</protein>
<keyword evidence="3" id="KW-0808">Transferase</keyword>
<keyword evidence="1" id="KW-0812">Transmembrane</keyword>
<keyword evidence="3" id="KW-0418">Kinase</keyword>
<name>A0A7X0CFS0_9BURK</name>
<dbReference type="RefSeq" id="WP_183556066.1">
    <property type="nucleotide sequence ID" value="NZ_JACHBX010000004.1"/>
</dbReference>
<proteinExistence type="predicted"/>
<feature type="transmembrane region" description="Helical" evidence="1">
    <location>
        <begin position="127"/>
        <end position="149"/>
    </location>
</feature>
<keyword evidence="1" id="KW-0472">Membrane</keyword>
<dbReference type="InterPro" id="IPR036890">
    <property type="entry name" value="HATPase_C_sf"/>
</dbReference>
<dbReference type="SUPFAM" id="SSF55874">
    <property type="entry name" value="ATPase domain of HSP90 chaperone/DNA topoisomerase II/histidine kinase"/>
    <property type="match status" value="1"/>
</dbReference>
<dbReference type="EMBL" id="JACHBX010000004">
    <property type="protein sequence ID" value="MBB6135388.1"/>
    <property type="molecule type" value="Genomic_DNA"/>
</dbReference>
<dbReference type="Pfam" id="PF02518">
    <property type="entry name" value="HATPase_c"/>
    <property type="match status" value="1"/>
</dbReference>
<dbReference type="Pfam" id="PF06580">
    <property type="entry name" value="His_kinase"/>
    <property type="match status" value="1"/>
</dbReference>
<evidence type="ECO:0000259" key="2">
    <source>
        <dbReference type="SMART" id="SM00387"/>
    </source>
</evidence>
<feature type="domain" description="Histidine kinase/HSP90-like ATPase" evidence="2">
    <location>
        <begin position="308"/>
        <end position="402"/>
    </location>
</feature>
<evidence type="ECO:0000313" key="3">
    <source>
        <dbReference type="EMBL" id="MBB6135388.1"/>
    </source>
</evidence>
<organism evidence="3 4">
    <name type="scientific">Massilia aurea</name>
    <dbReference type="NCBI Taxonomy" id="373040"/>
    <lineage>
        <taxon>Bacteria</taxon>
        <taxon>Pseudomonadati</taxon>
        <taxon>Pseudomonadota</taxon>
        <taxon>Betaproteobacteria</taxon>
        <taxon>Burkholderiales</taxon>
        <taxon>Oxalobacteraceae</taxon>
        <taxon>Telluria group</taxon>
        <taxon>Massilia</taxon>
    </lineage>
</organism>
<dbReference type="Proteomes" id="UP000540787">
    <property type="component" value="Unassembled WGS sequence"/>
</dbReference>
<evidence type="ECO:0000313" key="4">
    <source>
        <dbReference type="Proteomes" id="UP000540787"/>
    </source>
</evidence>
<dbReference type="Gene3D" id="3.30.565.10">
    <property type="entry name" value="Histidine kinase-like ATPase, C-terminal domain"/>
    <property type="match status" value="1"/>
</dbReference>
<dbReference type="SMART" id="SM00387">
    <property type="entry name" value="HATPase_c"/>
    <property type="match status" value="1"/>
</dbReference>
<dbReference type="PANTHER" id="PTHR34220:SF9">
    <property type="entry name" value="SIGNAL TRANSDUCTION HISTIDINE KINASE INTERNAL REGION DOMAIN-CONTAINING PROTEIN"/>
    <property type="match status" value="1"/>
</dbReference>
<gene>
    <name evidence="3" type="ORF">HD842_003555</name>
</gene>
<dbReference type="GO" id="GO:0000155">
    <property type="term" value="F:phosphorelay sensor kinase activity"/>
    <property type="evidence" value="ECO:0007669"/>
    <property type="project" value="InterPro"/>
</dbReference>
<feature type="transmembrane region" description="Helical" evidence="1">
    <location>
        <begin position="92"/>
        <end position="115"/>
    </location>
</feature>
<accession>A0A7X0CFS0</accession>
<keyword evidence="1" id="KW-1133">Transmembrane helix</keyword>
<evidence type="ECO:0000256" key="1">
    <source>
        <dbReference type="SAM" id="Phobius"/>
    </source>
</evidence>
<dbReference type="PANTHER" id="PTHR34220">
    <property type="entry name" value="SENSOR HISTIDINE KINASE YPDA"/>
    <property type="match status" value="1"/>
</dbReference>